<dbReference type="InterPro" id="IPR017925">
    <property type="entry name" value="DHFR_CS"/>
</dbReference>
<evidence type="ECO:0000256" key="7">
    <source>
        <dbReference type="ARBA" id="ARBA00025067"/>
    </source>
</evidence>
<evidence type="ECO:0000256" key="8">
    <source>
        <dbReference type="PIRNR" id="PIRNR000194"/>
    </source>
</evidence>
<dbReference type="PRINTS" id="PR00070">
    <property type="entry name" value="DHFR"/>
</dbReference>
<dbReference type="InterPro" id="IPR012259">
    <property type="entry name" value="DHFR"/>
</dbReference>
<dbReference type="SUPFAM" id="SSF53597">
    <property type="entry name" value="Dihydrofolate reductase-like"/>
    <property type="match status" value="1"/>
</dbReference>
<evidence type="ECO:0000256" key="4">
    <source>
        <dbReference type="ARBA" id="ARBA00022563"/>
    </source>
</evidence>
<comment type="caution">
    <text evidence="11">The sequence shown here is derived from an EMBL/GenBank/DDBJ whole genome shotgun (WGS) entry which is preliminary data.</text>
</comment>
<dbReference type="PANTHER" id="PTHR48069:SF3">
    <property type="entry name" value="DIHYDROFOLATE REDUCTASE"/>
    <property type="match status" value="1"/>
</dbReference>
<evidence type="ECO:0000256" key="9">
    <source>
        <dbReference type="RuleBase" id="RU004474"/>
    </source>
</evidence>
<dbReference type="PATRIC" id="fig|1618568.3.peg.216"/>
<dbReference type="Proteomes" id="UP000034738">
    <property type="component" value="Unassembled WGS sequence"/>
</dbReference>
<comment type="pathway">
    <text evidence="1 8">Cofactor biosynthesis; tetrahydrofolate biosynthesis; 5,6,7,8-tetrahydrofolate from 7,8-dihydrofolate: step 1/1.</text>
</comment>
<feature type="domain" description="DHFR" evidence="10">
    <location>
        <begin position="2"/>
        <end position="162"/>
    </location>
</feature>
<dbReference type="GO" id="GO:0046452">
    <property type="term" value="P:dihydrofolate metabolic process"/>
    <property type="evidence" value="ECO:0007669"/>
    <property type="project" value="TreeGrafter"/>
</dbReference>
<comment type="function">
    <text evidence="7 8">Key enzyme in folate metabolism. Catalyzes an essential reaction for de novo glycine and purine synthesis, and for DNA precursor synthesis.</text>
</comment>
<dbReference type="EMBL" id="LBUY01000009">
    <property type="protein sequence ID" value="KKQ75135.1"/>
    <property type="molecule type" value="Genomic_DNA"/>
</dbReference>
<dbReference type="CDD" id="cd00209">
    <property type="entry name" value="DHFR"/>
    <property type="match status" value="1"/>
</dbReference>
<keyword evidence="6 8" id="KW-0560">Oxidoreductase</keyword>
<dbReference type="GO" id="GO:0046654">
    <property type="term" value="P:tetrahydrofolate biosynthetic process"/>
    <property type="evidence" value="ECO:0007669"/>
    <property type="project" value="UniProtKB-UniPathway"/>
</dbReference>
<keyword evidence="5 8" id="KW-0521">NADP</keyword>
<dbReference type="AlphaFoldDB" id="A0A0G0KHZ9"/>
<reference evidence="11 12" key="1">
    <citation type="journal article" date="2015" name="Nature">
        <title>rRNA introns, odd ribosomes, and small enigmatic genomes across a large radiation of phyla.</title>
        <authorList>
            <person name="Brown C.T."/>
            <person name="Hug L.A."/>
            <person name="Thomas B.C."/>
            <person name="Sharon I."/>
            <person name="Castelle C.J."/>
            <person name="Singh A."/>
            <person name="Wilkins M.J."/>
            <person name="Williams K.H."/>
            <person name="Banfield J.F."/>
        </authorList>
    </citation>
    <scope>NUCLEOTIDE SEQUENCE [LARGE SCALE GENOMIC DNA]</scope>
</reference>
<dbReference type="GO" id="GO:0046655">
    <property type="term" value="P:folic acid metabolic process"/>
    <property type="evidence" value="ECO:0007669"/>
    <property type="project" value="TreeGrafter"/>
</dbReference>
<dbReference type="GO" id="GO:0006730">
    <property type="term" value="P:one-carbon metabolic process"/>
    <property type="evidence" value="ECO:0007669"/>
    <property type="project" value="UniProtKB-KW"/>
</dbReference>
<proteinExistence type="inferred from homology"/>
<dbReference type="Gene3D" id="3.40.430.10">
    <property type="entry name" value="Dihydrofolate Reductase, subunit A"/>
    <property type="match status" value="1"/>
</dbReference>
<dbReference type="PIRSF" id="PIRSF000194">
    <property type="entry name" value="DHFR"/>
    <property type="match status" value="1"/>
</dbReference>
<comment type="similarity">
    <text evidence="2 8 9">Belongs to the dihydrofolate reductase family.</text>
</comment>
<comment type="catalytic activity">
    <reaction evidence="8">
        <text>(6S)-5,6,7,8-tetrahydrofolate + NADP(+) = 7,8-dihydrofolate + NADPH + H(+)</text>
        <dbReference type="Rhea" id="RHEA:15009"/>
        <dbReference type="ChEBI" id="CHEBI:15378"/>
        <dbReference type="ChEBI" id="CHEBI:57451"/>
        <dbReference type="ChEBI" id="CHEBI:57453"/>
        <dbReference type="ChEBI" id="CHEBI:57783"/>
        <dbReference type="ChEBI" id="CHEBI:58349"/>
        <dbReference type="EC" id="1.5.1.3"/>
    </reaction>
</comment>
<dbReference type="GO" id="GO:0070401">
    <property type="term" value="F:NADP+ binding"/>
    <property type="evidence" value="ECO:0007669"/>
    <property type="project" value="UniProtKB-ARBA"/>
</dbReference>
<protein>
    <recommendedName>
        <fullName evidence="3 8">Dihydrofolate reductase</fullName>
        <ecNumber evidence="3 8">1.5.1.3</ecNumber>
    </recommendedName>
</protein>
<evidence type="ECO:0000256" key="1">
    <source>
        <dbReference type="ARBA" id="ARBA00004903"/>
    </source>
</evidence>
<evidence type="ECO:0000256" key="6">
    <source>
        <dbReference type="ARBA" id="ARBA00023002"/>
    </source>
</evidence>
<dbReference type="PROSITE" id="PS51330">
    <property type="entry name" value="DHFR_2"/>
    <property type="match status" value="1"/>
</dbReference>
<dbReference type="FunFam" id="3.40.430.10:FF:000001">
    <property type="entry name" value="Dihydrofolate reductase"/>
    <property type="match status" value="1"/>
</dbReference>
<evidence type="ECO:0000256" key="3">
    <source>
        <dbReference type="ARBA" id="ARBA00012856"/>
    </source>
</evidence>
<keyword evidence="4 8" id="KW-0554">One-carbon metabolism</keyword>
<evidence type="ECO:0000256" key="2">
    <source>
        <dbReference type="ARBA" id="ARBA00009539"/>
    </source>
</evidence>
<sequence>MIISIIAAVAENNVIGKKNSLPWNLPADLKHFQKITMGHCLIVGQNTHESIGKALPGRTNIILTFDKNYRSEGCLIVTSIEEALRVASAKNENEFFIIGGASIYKQFIEIANKLYITRIHHKFDGDVYFPEIDLNKWKLVSKEEHKKDDKNPYDYTFIVYEK</sequence>
<dbReference type="EC" id="1.5.1.3" evidence="3 8"/>
<organism evidence="11 12">
    <name type="scientific">Candidatus Woesebacteria bacterium GW2011_GWB1_38_5</name>
    <dbReference type="NCBI Taxonomy" id="1618568"/>
    <lineage>
        <taxon>Bacteria</taxon>
        <taxon>Candidatus Woeseibacteriota</taxon>
    </lineage>
</organism>
<dbReference type="PROSITE" id="PS00075">
    <property type="entry name" value="DHFR_1"/>
    <property type="match status" value="1"/>
</dbReference>
<name>A0A0G0KHZ9_9BACT</name>
<evidence type="ECO:0000256" key="5">
    <source>
        <dbReference type="ARBA" id="ARBA00022857"/>
    </source>
</evidence>
<gene>
    <name evidence="11" type="ORF">US95_C0009G0015</name>
</gene>
<evidence type="ECO:0000313" key="12">
    <source>
        <dbReference type="Proteomes" id="UP000034738"/>
    </source>
</evidence>
<evidence type="ECO:0000313" key="11">
    <source>
        <dbReference type="EMBL" id="KKQ75135.1"/>
    </source>
</evidence>
<evidence type="ECO:0000259" key="10">
    <source>
        <dbReference type="PROSITE" id="PS51330"/>
    </source>
</evidence>
<dbReference type="Pfam" id="PF00186">
    <property type="entry name" value="DHFR_1"/>
    <property type="match status" value="1"/>
</dbReference>
<dbReference type="InterPro" id="IPR001796">
    <property type="entry name" value="DHFR_dom"/>
</dbReference>
<accession>A0A0G0KHZ9</accession>
<dbReference type="GO" id="GO:0004146">
    <property type="term" value="F:dihydrofolate reductase activity"/>
    <property type="evidence" value="ECO:0007669"/>
    <property type="project" value="UniProtKB-EC"/>
</dbReference>
<dbReference type="PANTHER" id="PTHR48069">
    <property type="entry name" value="DIHYDROFOLATE REDUCTASE"/>
    <property type="match status" value="1"/>
</dbReference>
<dbReference type="GO" id="GO:0005829">
    <property type="term" value="C:cytosol"/>
    <property type="evidence" value="ECO:0007669"/>
    <property type="project" value="TreeGrafter"/>
</dbReference>
<dbReference type="UniPathway" id="UPA00077">
    <property type="reaction ID" value="UER00158"/>
</dbReference>
<dbReference type="InterPro" id="IPR024072">
    <property type="entry name" value="DHFR-like_dom_sf"/>
</dbReference>